<proteinExistence type="predicted"/>
<reference evidence="2" key="1">
    <citation type="journal article" date="2023" name="Mar. Drugs">
        <title>Gemmata algarum, a Novel Planctomycete Isolated from an Algal Mat, Displays Antimicrobial Activity.</title>
        <authorList>
            <person name="Kumar G."/>
            <person name="Kallscheuer N."/>
            <person name="Kashif M."/>
            <person name="Ahamad S."/>
            <person name="Jagadeeshwari U."/>
            <person name="Pannikurungottu S."/>
            <person name="Haufschild T."/>
            <person name="Kabuu M."/>
            <person name="Sasikala C."/>
            <person name="Jogler C."/>
            <person name="Ramana C."/>
        </authorList>
    </citation>
    <scope>NUCLEOTIDE SEQUENCE [LARGE SCALE GENOMIC DNA]</scope>
    <source>
        <strain evidence="2">JC673</strain>
    </source>
</reference>
<dbReference type="RefSeq" id="WP_320684624.1">
    <property type="nucleotide sequence ID" value="NZ_JAXBLV010000001.1"/>
</dbReference>
<name>A0ABU5ESW7_9BACT</name>
<sequence length="168" mass="19022">MPNPPKLYTARGETLTIKQLSAKTSIPVKTINARLKLAWSIEDAVGVAIDRRFRPKVKPVKGPTRPCPVLKKHKATNRACCEWQSGGERHVRYFGKIDSAEAEQGYARFQLEWATRLVKKSPVPLGQTLLVCELVEQWLDYCETGDDGESGYRNTGNSRRVWQHSEAR</sequence>
<comment type="caution">
    <text evidence="1">The sequence shown here is derived from an EMBL/GenBank/DDBJ whole genome shotgun (WGS) entry which is preliminary data.</text>
</comment>
<evidence type="ECO:0000313" key="1">
    <source>
        <dbReference type="EMBL" id="MDY3557567.1"/>
    </source>
</evidence>
<evidence type="ECO:0000313" key="2">
    <source>
        <dbReference type="Proteomes" id="UP001272242"/>
    </source>
</evidence>
<dbReference type="Proteomes" id="UP001272242">
    <property type="component" value="Unassembled WGS sequence"/>
</dbReference>
<gene>
    <name evidence="1" type="ORF">R5W23_000094</name>
</gene>
<organism evidence="1 2">
    <name type="scientific">Gemmata algarum</name>
    <dbReference type="NCBI Taxonomy" id="2975278"/>
    <lineage>
        <taxon>Bacteria</taxon>
        <taxon>Pseudomonadati</taxon>
        <taxon>Planctomycetota</taxon>
        <taxon>Planctomycetia</taxon>
        <taxon>Gemmatales</taxon>
        <taxon>Gemmataceae</taxon>
        <taxon>Gemmata</taxon>
    </lineage>
</organism>
<dbReference type="EMBL" id="JAXBLV010000001">
    <property type="protein sequence ID" value="MDY3557567.1"/>
    <property type="molecule type" value="Genomic_DNA"/>
</dbReference>
<keyword evidence="2" id="KW-1185">Reference proteome</keyword>
<protein>
    <submittedName>
        <fullName evidence="1">Uncharacterized protein</fullName>
    </submittedName>
</protein>
<accession>A0ABU5ESW7</accession>